<dbReference type="SUPFAM" id="SSF48652">
    <property type="entry name" value="Tetraspanin"/>
    <property type="match status" value="1"/>
</dbReference>
<dbReference type="PANTHER" id="PTHR19282">
    <property type="entry name" value="TETRASPANIN"/>
    <property type="match status" value="1"/>
</dbReference>
<dbReference type="PRINTS" id="PR00259">
    <property type="entry name" value="TMFOUR"/>
</dbReference>
<dbReference type="GeneID" id="106819592"/>
<gene>
    <name evidence="8" type="primary">LOC106819592</name>
</gene>
<feature type="transmembrane region" description="Helical" evidence="6">
    <location>
        <begin position="156"/>
        <end position="180"/>
    </location>
</feature>
<evidence type="ECO:0000256" key="6">
    <source>
        <dbReference type="RuleBase" id="RU361218"/>
    </source>
</evidence>
<dbReference type="Gene3D" id="1.10.1450.10">
    <property type="entry name" value="Tetraspanin"/>
    <property type="match status" value="1"/>
</dbReference>
<dbReference type="InterPro" id="IPR008952">
    <property type="entry name" value="Tetraspanin_EC2_sf"/>
</dbReference>
<evidence type="ECO:0000256" key="5">
    <source>
        <dbReference type="ARBA" id="ARBA00023136"/>
    </source>
</evidence>
<dbReference type="PANTHER" id="PTHR19282:SF456">
    <property type="entry name" value="CD63 MOLECULE"/>
    <property type="match status" value="1"/>
</dbReference>
<evidence type="ECO:0000256" key="2">
    <source>
        <dbReference type="ARBA" id="ARBA00006840"/>
    </source>
</evidence>
<dbReference type="RefSeq" id="XP_014679689.1">
    <property type="nucleotide sequence ID" value="XM_014824203.1"/>
</dbReference>
<comment type="subcellular location">
    <subcellularLocation>
        <location evidence="1 6">Membrane</location>
        <topology evidence="1 6">Multi-pass membrane protein</topology>
    </subcellularLocation>
</comment>
<keyword evidence="5 6" id="KW-0472">Membrane</keyword>
<proteinExistence type="inferred from homology"/>
<name>A0ABM1F5G8_PRICU</name>
<evidence type="ECO:0000313" key="8">
    <source>
        <dbReference type="RefSeq" id="XP_014679689.1"/>
    </source>
</evidence>
<keyword evidence="3 6" id="KW-0812">Transmembrane</keyword>
<evidence type="ECO:0000256" key="1">
    <source>
        <dbReference type="ARBA" id="ARBA00004141"/>
    </source>
</evidence>
<feature type="transmembrane region" description="Helical" evidence="6">
    <location>
        <begin position="51"/>
        <end position="73"/>
    </location>
</feature>
<evidence type="ECO:0000256" key="3">
    <source>
        <dbReference type="ARBA" id="ARBA00022692"/>
    </source>
</evidence>
<comment type="similarity">
    <text evidence="2 6">Belongs to the tetraspanin (TM4SF) family.</text>
</comment>
<dbReference type="Pfam" id="PF00335">
    <property type="entry name" value="Tetraspanin"/>
    <property type="match status" value="1"/>
</dbReference>
<dbReference type="InterPro" id="IPR000301">
    <property type="entry name" value="Tetraspanin_animals"/>
</dbReference>
<comment type="caution">
    <text evidence="6">Lacks conserved residue(s) required for the propagation of feature annotation.</text>
</comment>
<dbReference type="Proteomes" id="UP000695022">
    <property type="component" value="Unplaced"/>
</dbReference>
<organism evidence="7 8">
    <name type="scientific">Priapulus caudatus</name>
    <name type="common">Priapulid worm</name>
    <dbReference type="NCBI Taxonomy" id="37621"/>
    <lineage>
        <taxon>Eukaryota</taxon>
        <taxon>Metazoa</taxon>
        <taxon>Ecdysozoa</taxon>
        <taxon>Scalidophora</taxon>
        <taxon>Priapulida</taxon>
        <taxon>Priapulimorpha</taxon>
        <taxon>Priapulimorphida</taxon>
        <taxon>Priapulidae</taxon>
        <taxon>Priapulus</taxon>
    </lineage>
</organism>
<keyword evidence="7" id="KW-1185">Reference proteome</keyword>
<reference evidence="8" key="1">
    <citation type="submission" date="2025-08" db="UniProtKB">
        <authorList>
            <consortium name="RefSeq"/>
        </authorList>
    </citation>
    <scope>IDENTIFICATION</scope>
</reference>
<accession>A0ABM1F5G8</accession>
<evidence type="ECO:0000256" key="4">
    <source>
        <dbReference type="ARBA" id="ARBA00022989"/>
    </source>
</evidence>
<dbReference type="PIRSF" id="PIRSF002419">
    <property type="entry name" value="Tetraspanin"/>
    <property type="match status" value="1"/>
</dbReference>
<keyword evidence="4 6" id="KW-1133">Transmembrane helix</keyword>
<feature type="transmembrane region" description="Helical" evidence="6">
    <location>
        <begin position="15"/>
        <end position="39"/>
    </location>
</feature>
<dbReference type="InterPro" id="IPR018499">
    <property type="entry name" value="Tetraspanin/Peripherin"/>
</dbReference>
<protein>
    <recommendedName>
        <fullName evidence="6">Tetraspanin</fullName>
    </recommendedName>
</protein>
<sequence>MGSGAVEGGMKCVKYLLFGFNLLFFLSGIALIVIGALVHVKYNQYSAAAQVDFVALAYLFIAVGCIVFVITFFACCGAIKENNCMSFECCGAVNYTDWAMNSFYKDNTDVPDSCCKPVADAEGYLDGCGKGQRANATNIYTIGCADGMQNWFVDNIVLIGGIGIGIAFIQILGIVLACCLGRGIRKEYEVV</sequence>
<evidence type="ECO:0000313" key="7">
    <source>
        <dbReference type="Proteomes" id="UP000695022"/>
    </source>
</evidence>